<protein>
    <submittedName>
        <fullName evidence="1">Uncharacterized protein</fullName>
    </submittedName>
</protein>
<gene>
    <name evidence="1" type="ORF">ACJMK2_027955</name>
</gene>
<reference evidence="1 2" key="1">
    <citation type="submission" date="2024-11" db="EMBL/GenBank/DDBJ databases">
        <title>Chromosome-level genome assembly of the freshwater bivalve Anodonta woodiana.</title>
        <authorList>
            <person name="Chen X."/>
        </authorList>
    </citation>
    <scope>NUCLEOTIDE SEQUENCE [LARGE SCALE GENOMIC DNA]</scope>
    <source>
        <strain evidence="1">MN2024</strain>
        <tissue evidence="1">Gills</tissue>
    </source>
</reference>
<organism evidence="1 2">
    <name type="scientific">Sinanodonta woodiana</name>
    <name type="common">Chinese pond mussel</name>
    <name type="synonym">Anodonta woodiana</name>
    <dbReference type="NCBI Taxonomy" id="1069815"/>
    <lineage>
        <taxon>Eukaryota</taxon>
        <taxon>Metazoa</taxon>
        <taxon>Spiralia</taxon>
        <taxon>Lophotrochozoa</taxon>
        <taxon>Mollusca</taxon>
        <taxon>Bivalvia</taxon>
        <taxon>Autobranchia</taxon>
        <taxon>Heteroconchia</taxon>
        <taxon>Palaeoheterodonta</taxon>
        <taxon>Unionida</taxon>
        <taxon>Unionoidea</taxon>
        <taxon>Unionidae</taxon>
        <taxon>Unioninae</taxon>
        <taxon>Sinanodonta</taxon>
    </lineage>
</organism>
<keyword evidence="2" id="KW-1185">Reference proteome</keyword>
<accession>A0ABD3X7Q2</accession>
<evidence type="ECO:0000313" key="2">
    <source>
        <dbReference type="Proteomes" id="UP001634394"/>
    </source>
</evidence>
<evidence type="ECO:0000313" key="1">
    <source>
        <dbReference type="EMBL" id="KAL3881523.1"/>
    </source>
</evidence>
<proteinExistence type="predicted"/>
<dbReference type="AlphaFoldDB" id="A0ABD3X7Q2"/>
<comment type="caution">
    <text evidence="1">The sequence shown here is derived from an EMBL/GenBank/DDBJ whole genome shotgun (WGS) entry which is preliminary data.</text>
</comment>
<sequence>MIVINLTSNLPVYFITDEKYHLSLSLICQEDLKQAVSVIKKQVYALNDGTVTFRDLDVIKQSEDKFQELTNILFEKSEEKWKTFNVVKAVKIRQMEAGSYQTQKKYVATLLQLCKPLNFAELMEVERMIGHLEKKKDLCIKDICQPADVETVTPEQFLPQSTAFKLAAEVANVLEPLYAWSRSNIFRTLWQDIHAQVTVESFEEVCSQIWIPVSSSMKDIINRITTGEIKFLEMKNLLGIIDEYEKMREEMTLINVPEKQAKERVEQLRQFQQMEAFIKWAKTILDVAKSYELTGDFKEIEAVASM</sequence>
<feature type="non-terminal residue" evidence="1">
    <location>
        <position position="306"/>
    </location>
</feature>
<dbReference type="Proteomes" id="UP001634394">
    <property type="component" value="Unassembled WGS sequence"/>
</dbReference>
<name>A0ABD3X7Q2_SINWO</name>
<dbReference type="EMBL" id="JBJQND010000003">
    <property type="protein sequence ID" value="KAL3881523.1"/>
    <property type="molecule type" value="Genomic_DNA"/>
</dbReference>